<evidence type="ECO:0008006" key="9">
    <source>
        <dbReference type="Google" id="ProtNLM"/>
    </source>
</evidence>
<feature type="region of interest" description="Disordered" evidence="6">
    <location>
        <begin position="1"/>
        <end position="32"/>
    </location>
</feature>
<comment type="subcellular location">
    <subcellularLocation>
        <location evidence="1">Nucleus</location>
    </subcellularLocation>
</comment>
<evidence type="ECO:0000313" key="7">
    <source>
        <dbReference type="EMBL" id="RLN21739.1"/>
    </source>
</evidence>
<organism evidence="7 8">
    <name type="scientific">Panicum miliaceum</name>
    <name type="common">Proso millet</name>
    <name type="synonym">Broomcorn millet</name>
    <dbReference type="NCBI Taxonomy" id="4540"/>
    <lineage>
        <taxon>Eukaryota</taxon>
        <taxon>Viridiplantae</taxon>
        <taxon>Streptophyta</taxon>
        <taxon>Embryophyta</taxon>
        <taxon>Tracheophyta</taxon>
        <taxon>Spermatophyta</taxon>
        <taxon>Magnoliopsida</taxon>
        <taxon>Liliopsida</taxon>
        <taxon>Poales</taxon>
        <taxon>Poaceae</taxon>
        <taxon>PACMAD clade</taxon>
        <taxon>Panicoideae</taxon>
        <taxon>Panicodae</taxon>
        <taxon>Paniceae</taxon>
        <taxon>Panicinae</taxon>
        <taxon>Panicum</taxon>
        <taxon>Panicum sect. Panicum</taxon>
    </lineage>
</organism>
<dbReference type="AlphaFoldDB" id="A0A3L6SGN9"/>
<name>A0A3L6SGN9_PANMI</name>
<dbReference type="STRING" id="4540.A0A3L6SGN9"/>
<protein>
    <recommendedName>
        <fullName evidence="9">Zinc finger BED domain-containing protein RICESLEEPER 2-like</fullName>
    </recommendedName>
</protein>
<dbReference type="GO" id="GO:0008270">
    <property type="term" value="F:zinc ion binding"/>
    <property type="evidence" value="ECO:0007669"/>
    <property type="project" value="UniProtKB-KW"/>
</dbReference>
<keyword evidence="4" id="KW-0862">Zinc</keyword>
<keyword evidence="5" id="KW-0539">Nucleus</keyword>
<reference evidence="8" key="1">
    <citation type="journal article" date="2019" name="Nat. Commun.">
        <title>The genome of broomcorn millet.</title>
        <authorList>
            <person name="Zou C."/>
            <person name="Miki D."/>
            <person name="Li D."/>
            <person name="Tang Q."/>
            <person name="Xiao L."/>
            <person name="Rajput S."/>
            <person name="Deng P."/>
            <person name="Jia W."/>
            <person name="Huang R."/>
            <person name="Zhang M."/>
            <person name="Sun Y."/>
            <person name="Hu J."/>
            <person name="Fu X."/>
            <person name="Schnable P.S."/>
            <person name="Li F."/>
            <person name="Zhang H."/>
            <person name="Feng B."/>
            <person name="Zhu X."/>
            <person name="Liu R."/>
            <person name="Schnable J.C."/>
            <person name="Zhu J.-K."/>
            <person name="Zhang H."/>
        </authorList>
    </citation>
    <scope>NUCLEOTIDE SEQUENCE [LARGE SCALE GENOMIC DNA]</scope>
</reference>
<feature type="region of interest" description="Disordered" evidence="6">
    <location>
        <begin position="84"/>
        <end position="129"/>
    </location>
</feature>
<evidence type="ECO:0000256" key="3">
    <source>
        <dbReference type="ARBA" id="ARBA00022771"/>
    </source>
</evidence>
<evidence type="ECO:0000256" key="4">
    <source>
        <dbReference type="ARBA" id="ARBA00022833"/>
    </source>
</evidence>
<accession>A0A3L6SGN9</accession>
<dbReference type="EMBL" id="PQIB02000004">
    <property type="protein sequence ID" value="RLN21739.1"/>
    <property type="molecule type" value="Genomic_DNA"/>
</dbReference>
<dbReference type="InterPro" id="IPR012337">
    <property type="entry name" value="RNaseH-like_sf"/>
</dbReference>
<dbReference type="OrthoDB" id="1935496at2759"/>
<dbReference type="SUPFAM" id="SSF53098">
    <property type="entry name" value="Ribonuclease H-like"/>
    <property type="match status" value="1"/>
</dbReference>
<keyword evidence="2" id="KW-0479">Metal-binding</keyword>
<proteinExistence type="predicted"/>
<keyword evidence="8" id="KW-1185">Reference proteome</keyword>
<dbReference type="Proteomes" id="UP000275267">
    <property type="component" value="Unassembled WGS sequence"/>
</dbReference>
<evidence type="ECO:0000256" key="1">
    <source>
        <dbReference type="ARBA" id="ARBA00004123"/>
    </source>
</evidence>
<evidence type="ECO:0000313" key="8">
    <source>
        <dbReference type="Proteomes" id="UP000275267"/>
    </source>
</evidence>
<evidence type="ECO:0000256" key="5">
    <source>
        <dbReference type="ARBA" id="ARBA00023242"/>
    </source>
</evidence>
<dbReference type="InterPro" id="IPR052035">
    <property type="entry name" value="ZnF_BED_domain_contain"/>
</dbReference>
<dbReference type="PANTHER" id="PTHR46481:SF10">
    <property type="entry name" value="ZINC FINGER BED DOMAIN-CONTAINING PROTEIN 39"/>
    <property type="match status" value="1"/>
</dbReference>
<evidence type="ECO:0000256" key="2">
    <source>
        <dbReference type="ARBA" id="ARBA00022723"/>
    </source>
</evidence>
<comment type="caution">
    <text evidence="7">The sequence shown here is derived from an EMBL/GenBank/DDBJ whole genome shotgun (WGS) entry which is preliminary data.</text>
</comment>
<evidence type="ECO:0000256" key="6">
    <source>
        <dbReference type="SAM" id="MobiDB-lite"/>
    </source>
</evidence>
<dbReference type="GO" id="GO:0005634">
    <property type="term" value="C:nucleus"/>
    <property type="evidence" value="ECO:0007669"/>
    <property type="project" value="UniProtKB-SubCell"/>
</dbReference>
<gene>
    <name evidence="7" type="ORF">C2845_PM07G08790</name>
</gene>
<dbReference type="PANTHER" id="PTHR46481">
    <property type="entry name" value="ZINC FINGER BED DOMAIN-CONTAINING PROTEIN 4"/>
    <property type="match status" value="1"/>
</dbReference>
<sequence length="480" mass="54465">MEASEQPAAAATAAAARRVSLPSGDDDSARHAILRQEQGAHGVYRGGSSLFMLDEPRIRVPPPVLSPSIVNICRAYSSGLPHVTEMLDDDDEEDADYELEEEEDEDEEDEEEVNEDEVEGLQMGDVDMGSFSEPGRNFLSKVWKEYEPICVDGVVVAAECKHCARNICAEWKHGSSSLRKNSKRCIERKKALRVADQLNASIMTPDGVALGPWTFNQAVSRKELKRMIVLHELPFSLVEYDGFRRFVSSLNPRFKMICRKIVHSDCLKAFMEEKQCLQGLFKNSKSKISLTMDLWTSNRMVGYICIIAHFIDDQWQPQKRIVKFTAIESPHTGVVMFNTMVKFIREWNIEDKLFALTLDNASNNGAMMKLLKIHLLTKNMLFCGGRLFRQCCAAHVINLICQAGLDYLSPMISKIRETVKYIRSSPARKEKFEEIVSHLGISCEKNPCLNVCTRWNSTYIMLATEKEFRLVFDSLAIHFA</sequence>
<keyword evidence="3" id="KW-0863">Zinc-finger</keyword>
<feature type="compositionally biased region" description="Acidic residues" evidence="6">
    <location>
        <begin position="86"/>
        <end position="119"/>
    </location>
</feature>